<dbReference type="Gene3D" id="3.40.50.150">
    <property type="entry name" value="Vaccinia Virus protein VP39"/>
    <property type="match status" value="1"/>
</dbReference>
<dbReference type="GO" id="GO:0008168">
    <property type="term" value="F:methyltransferase activity"/>
    <property type="evidence" value="ECO:0007669"/>
    <property type="project" value="UniProtKB-KW"/>
</dbReference>
<evidence type="ECO:0000313" key="3">
    <source>
        <dbReference type="Proteomes" id="UP001169006"/>
    </source>
</evidence>
<organism evidence="2 3">
    <name type="scientific">Rhizobium oryzicola</name>
    <dbReference type="NCBI Taxonomy" id="1232668"/>
    <lineage>
        <taxon>Bacteria</taxon>
        <taxon>Pseudomonadati</taxon>
        <taxon>Pseudomonadota</taxon>
        <taxon>Alphaproteobacteria</taxon>
        <taxon>Hyphomicrobiales</taxon>
        <taxon>Rhizobiaceae</taxon>
        <taxon>Rhizobium/Agrobacterium group</taxon>
        <taxon>Rhizobium</taxon>
    </lineage>
</organism>
<reference evidence="2" key="1">
    <citation type="journal article" date="2015" name="Int. J. Syst. Evol. Microbiol.">
        <title>Rhizobium oryzicola sp. nov., potential plant-growth-promoting endophytic bacteria isolated from rice roots.</title>
        <authorList>
            <person name="Zhang X.X."/>
            <person name="Gao J.S."/>
            <person name="Cao Y.H."/>
            <person name="Sheirdil R.A."/>
            <person name="Wang X.C."/>
            <person name="Zhang L."/>
        </authorList>
    </citation>
    <scope>NUCLEOTIDE SEQUENCE</scope>
    <source>
        <strain evidence="2">05753</strain>
    </source>
</reference>
<sequence>MIEADWKRIGPYSKAETQAAGRSFAIFSDYHHYDSSRVDNVPKIFDVKHHNSVAWDFQSQQDGPWSRPVSRECIAAARKGDWRVHLTPSPLPHDWLGDITNKDILCLASAGGQQAPVLAAAGANVTVFDLSGEQLHKDEMVARRDGLPLVVAQGDMCDLSRFVDASFHLVLHPISNQYVCDIQPVWNECYRVLRKGGALLSSFFNPAVFISDRDPHFTEQGLIRPRFPTPYSDIRDLDEAEIEAKLARREPLIFGHDMQSQIGGQLAAGFMLAGFLEEMHPNPRFEIEKFIPSFIATRSIKLR</sequence>
<reference evidence="2" key="2">
    <citation type="submission" date="2023-07" db="EMBL/GenBank/DDBJ databases">
        <authorList>
            <person name="Sun H."/>
        </authorList>
    </citation>
    <scope>NUCLEOTIDE SEQUENCE</scope>
    <source>
        <strain evidence="2">05753</strain>
    </source>
</reference>
<dbReference type="Proteomes" id="UP001169006">
    <property type="component" value="Unassembled WGS sequence"/>
</dbReference>
<evidence type="ECO:0000259" key="1">
    <source>
        <dbReference type="Pfam" id="PF08241"/>
    </source>
</evidence>
<dbReference type="CDD" id="cd02440">
    <property type="entry name" value="AdoMet_MTases"/>
    <property type="match status" value="1"/>
</dbReference>
<accession>A0ABT8T4F2</accession>
<dbReference type="RefSeq" id="WP_302079729.1">
    <property type="nucleotide sequence ID" value="NZ_JAUKWQ010000015.1"/>
</dbReference>
<gene>
    <name evidence="2" type="ORF">Q2T52_25425</name>
</gene>
<comment type="caution">
    <text evidence="2">The sequence shown here is derived from an EMBL/GenBank/DDBJ whole genome shotgun (WGS) entry which is preliminary data.</text>
</comment>
<name>A0ABT8T4F2_9HYPH</name>
<dbReference type="GO" id="GO:0032259">
    <property type="term" value="P:methylation"/>
    <property type="evidence" value="ECO:0007669"/>
    <property type="project" value="UniProtKB-KW"/>
</dbReference>
<proteinExistence type="predicted"/>
<dbReference type="SUPFAM" id="SSF53335">
    <property type="entry name" value="S-adenosyl-L-methionine-dependent methyltransferases"/>
    <property type="match status" value="1"/>
</dbReference>
<evidence type="ECO:0000313" key="2">
    <source>
        <dbReference type="EMBL" id="MDO1585445.1"/>
    </source>
</evidence>
<keyword evidence="2" id="KW-0489">Methyltransferase</keyword>
<keyword evidence="3" id="KW-1185">Reference proteome</keyword>
<dbReference type="InterPro" id="IPR013216">
    <property type="entry name" value="Methyltransf_11"/>
</dbReference>
<feature type="domain" description="Methyltransferase type 11" evidence="1">
    <location>
        <begin position="106"/>
        <end position="200"/>
    </location>
</feature>
<keyword evidence="2" id="KW-0808">Transferase</keyword>
<dbReference type="InterPro" id="IPR029063">
    <property type="entry name" value="SAM-dependent_MTases_sf"/>
</dbReference>
<protein>
    <submittedName>
        <fullName evidence="2">Class I SAM-dependent methyltransferase</fullName>
    </submittedName>
</protein>
<dbReference type="EMBL" id="JAUKWQ010000015">
    <property type="protein sequence ID" value="MDO1585445.1"/>
    <property type="molecule type" value="Genomic_DNA"/>
</dbReference>
<dbReference type="Pfam" id="PF08241">
    <property type="entry name" value="Methyltransf_11"/>
    <property type="match status" value="1"/>
</dbReference>